<organism evidence="3 4">
    <name type="scientific">Piloderma croceum (strain F 1598)</name>
    <dbReference type="NCBI Taxonomy" id="765440"/>
    <lineage>
        <taxon>Eukaryota</taxon>
        <taxon>Fungi</taxon>
        <taxon>Dikarya</taxon>
        <taxon>Basidiomycota</taxon>
        <taxon>Agaricomycotina</taxon>
        <taxon>Agaricomycetes</taxon>
        <taxon>Agaricomycetidae</taxon>
        <taxon>Atheliales</taxon>
        <taxon>Atheliaceae</taxon>
        <taxon>Piloderma</taxon>
    </lineage>
</organism>
<sequence>MASLELPDEISGSQVHPTDDSFFSDVSAADNLQNSQPSGQDDTYGHYLELVLADCVGFYQITNTIFVVQGWDTRGNVGTSRWHHLQRKQIGDEWVVVCFCPSGGNCVHEQLAMDVDMDQFLDDDLFHKDDDEVILFSRQAAEDGDTYSNIFSVTFAGQTSVKSRVIVSHLGDDDGTGAWVCAKDRGIHCDHITSARHELQRLVRVDPTATDVRVRSAIKSPDNAISHLPVHPPLWASLPDDPLTYPRAQPLRAVPGILELNDVSRCCCLPVRSAYSPLRPSEHHSCTIYTLTGAHCMRIELQLCPSCPRTLRRFIGPETRDLGIFNFNNRILFTHDLLDEYTSAYTSSETPFVGWVATVSRRYTNHGSERPFVTEKMFRAVWFSYIQLQHLETALQCSACGPMPQDTIWDGVTLAFSQKHLLPSLRPPTILHENSLHRDEVRYYSHMQWIPDQKLRKAVQKVIRGQSLILQSDDEDDEANGNQSRSNMTEKNQQDLLDRIKAIPGVQDNLGKLDQSLKDVFSAYFGIQALGAGTEPPPVYRRLLVQLSAEESALQTANRPSLEALRGFVTHPTGINASRLVGIPCLYEVLEYHKSKGEGYPGHLLSLCKWMCQRGESLLKSIIIHEAPSTDESAHLANHGWKKTGCSYTMPQVRHRPQYRYLKHDVRSEPGGRRGAKCSKFYSKYGEQRLTGGIMCVWCTHSICYGFHCIPHGEGRNDVFSALLTRWPKAPKTVVYDFACALEPYCMTREPEFFADTLFAINSFHAKGHTKCAPAAFLSTYANVDPRLARINSSAAECGNGGLNRIRKSVSYMSQDRTIIYTKVFLSVWNRLRVQKMKGIDS</sequence>
<dbReference type="HOGENOM" id="CLU_017505_0_0_1"/>
<feature type="region of interest" description="Disordered" evidence="1">
    <location>
        <begin position="470"/>
        <end position="491"/>
    </location>
</feature>
<dbReference type="InterPro" id="IPR040648">
    <property type="entry name" value="HMGXB3_CxC4"/>
</dbReference>
<name>A0A0C3CAU1_PILCF</name>
<keyword evidence="4" id="KW-1185">Reference proteome</keyword>
<reference evidence="3 4" key="1">
    <citation type="submission" date="2014-04" db="EMBL/GenBank/DDBJ databases">
        <authorList>
            <consortium name="DOE Joint Genome Institute"/>
            <person name="Kuo A."/>
            <person name="Tarkka M."/>
            <person name="Buscot F."/>
            <person name="Kohler A."/>
            <person name="Nagy L.G."/>
            <person name="Floudas D."/>
            <person name="Copeland A."/>
            <person name="Barry K.W."/>
            <person name="Cichocki N."/>
            <person name="Veneault-Fourrey C."/>
            <person name="LaButti K."/>
            <person name="Lindquist E.A."/>
            <person name="Lipzen A."/>
            <person name="Lundell T."/>
            <person name="Morin E."/>
            <person name="Murat C."/>
            <person name="Sun H."/>
            <person name="Tunlid A."/>
            <person name="Henrissat B."/>
            <person name="Grigoriev I.V."/>
            <person name="Hibbett D.S."/>
            <person name="Martin F."/>
            <person name="Nordberg H.P."/>
            <person name="Cantor M.N."/>
            <person name="Hua S.X."/>
        </authorList>
    </citation>
    <scope>NUCLEOTIDE SEQUENCE [LARGE SCALE GENOMIC DNA]</scope>
    <source>
        <strain evidence="3 4">F 1598</strain>
    </source>
</reference>
<dbReference type="InParanoid" id="A0A0C3CAU1"/>
<dbReference type="EMBL" id="KN832981">
    <property type="protein sequence ID" value="KIM86817.1"/>
    <property type="molecule type" value="Genomic_DNA"/>
</dbReference>
<proteinExistence type="predicted"/>
<feature type="compositionally biased region" description="Polar residues" evidence="1">
    <location>
        <begin position="480"/>
        <end position="491"/>
    </location>
</feature>
<accession>A0A0C3CAU1</accession>
<gene>
    <name evidence="3" type="ORF">PILCRDRAFT_64806</name>
</gene>
<evidence type="ECO:0000256" key="1">
    <source>
        <dbReference type="SAM" id="MobiDB-lite"/>
    </source>
</evidence>
<dbReference type="OrthoDB" id="5598737at2759"/>
<evidence type="ECO:0000259" key="2">
    <source>
        <dbReference type="Pfam" id="PF18717"/>
    </source>
</evidence>
<dbReference type="Pfam" id="PF18717">
    <property type="entry name" value="CxC4"/>
    <property type="match status" value="1"/>
</dbReference>
<protein>
    <recommendedName>
        <fullName evidence="2">HMG domain-containing protein</fullName>
    </recommendedName>
</protein>
<dbReference type="AlphaFoldDB" id="A0A0C3CAU1"/>
<evidence type="ECO:0000313" key="3">
    <source>
        <dbReference type="EMBL" id="KIM86817.1"/>
    </source>
</evidence>
<dbReference type="PANTHER" id="PTHR34305">
    <property type="entry name" value="EXPRESSED PROTEIN"/>
    <property type="match status" value="1"/>
</dbReference>
<reference evidence="4" key="2">
    <citation type="submission" date="2015-01" db="EMBL/GenBank/DDBJ databases">
        <title>Evolutionary Origins and Diversification of the Mycorrhizal Mutualists.</title>
        <authorList>
            <consortium name="DOE Joint Genome Institute"/>
            <consortium name="Mycorrhizal Genomics Consortium"/>
            <person name="Kohler A."/>
            <person name="Kuo A."/>
            <person name="Nagy L.G."/>
            <person name="Floudas D."/>
            <person name="Copeland A."/>
            <person name="Barry K.W."/>
            <person name="Cichocki N."/>
            <person name="Veneault-Fourrey C."/>
            <person name="LaButti K."/>
            <person name="Lindquist E.A."/>
            <person name="Lipzen A."/>
            <person name="Lundell T."/>
            <person name="Morin E."/>
            <person name="Murat C."/>
            <person name="Riley R."/>
            <person name="Ohm R."/>
            <person name="Sun H."/>
            <person name="Tunlid A."/>
            <person name="Henrissat B."/>
            <person name="Grigoriev I.V."/>
            <person name="Hibbett D.S."/>
            <person name="Martin F."/>
        </authorList>
    </citation>
    <scope>NUCLEOTIDE SEQUENCE [LARGE SCALE GENOMIC DNA]</scope>
    <source>
        <strain evidence="4">F 1598</strain>
    </source>
</reference>
<dbReference type="PANTHER" id="PTHR34305:SF1">
    <property type="entry name" value="SWIM-TYPE DOMAIN-CONTAINING PROTEIN"/>
    <property type="match status" value="1"/>
</dbReference>
<dbReference type="Proteomes" id="UP000054166">
    <property type="component" value="Unassembled WGS sequence"/>
</dbReference>
<evidence type="ECO:0000313" key="4">
    <source>
        <dbReference type="Proteomes" id="UP000054166"/>
    </source>
</evidence>
<feature type="domain" description="HMG" evidence="2">
    <location>
        <begin position="252"/>
        <end position="385"/>
    </location>
</feature>